<dbReference type="EMBL" id="AP017655">
    <property type="protein sequence ID" value="BAV63180.1"/>
    <property type="molecule type" value="Genomic_DNA"/>
</dbReference>
<dbReference type="AlphaFoldDB" id="A0A1E1EY56"/>
<sequence length="143" mass="15907">MLQHRSLDILKHGQEGKERALLEHDADAPLNIALRPAHILTENFHVSGVGLLKAKNSVQKDRLARSRAADHAQYFTTPDFEIKIVVNDLVTKCGAQTGHPDRERIGQTVVHGPAHRPSTMKITAKMASNMIMRKTDWTTADVT</sequence>
<evidence type="ECO:0000313" key="1">
    <source>
        <dbReference type="EMBL" id="BAV63180.1"/>
    </source>
</evidence>
<accession>A0A1E1EY56</accession>
<proteinExistence type="predicted"/>
<protein>
    <submittedName>
        <fullName evidence="1">Uncharacterized protein</fullName>
    </submittedName>
</protein>
<keyword evidence="2" id="KW-1185">Reference proteome</keyword>
<evidence type="ECO:0000313" key="2">
    <source>
        <dbReference type="Proteomes" id="UP000218272"/>
    </source>
</evidence>
<dbReference type="Proteomes" id="UP000218272">
    <property type="component" value="Chromosome SCLO_1"/>
</dbReference>
<dbReference type="AntiFam" id="ANF00095">
    <property type="entry name" value="Shadow ORF (opposite ABC transporters)"/>
</dbReference>
<name>A0A1E1EY56_9SPHN</name>
<reference evidence="1 2" key="1">
    <citation type="submission" date="2016-10" db="EMBL/GenBank/DDBJ databases">
        <title>Complete Genome Sequence of the Nonylphenol-Degrading Bacterium Sphingobium cloacae JCM 10874T.</title>
        <authorList>
            <person name="Ootsuka M."/>
            <person name="Nishizawa T."/>
            <person name="Ohta H."/>
        </authorList>
    </citation>
    <scope>NUCLEOTIDE SEQUENCE [LARGE SCALE GENOMIC DNA]</scope>
    <source>
        <strain evidence="1 2">JCM 10874</strain>
    </source>
</reference>
<gene>
    <name evidence="1" type="ORF">SCLO_1001400</name>
</gene>
<dbReference type="KEGG" id="sclo:SCLO_1001400"/>
<organism evidence="1 2">
    <name type="scientific">Sphingobium cloacae</name>
    <dbReference type="NCBI Taxonomy" id="120107"/>
    <lineage>
        <taxon>Bacteria</taxon>
        <taxon>Pseudomonadati</taxon>
        <taxon>Pseudomonadota</taxon>
        <taxon>Alphaproteobacteria</taxon>
        <taxon>Sphingomonadales</taxon>
        <taxon>Sphingomonadaceae</taxon>
        <taxon>Sphingobium</taxon>
    </lineage>
</organism>